<evidence type="ECO:0000313" key="2">
    <source>
        <dbReference type="Proteomes" id="UP000814033"/>
    </source>
</evidence>
<sequence>MRRHLNFSPRYKPAASDPDAASILSGTTLASGAQSDVSSVYSGHTYTQSTTSLKPSQEPVDALAKLRNMDTRFIVDDSPRYSLIDGWRSWWANGGKARTQDILSYLIDSAAPYQELEPHSVFPGLLKPHPTPFDVEFAAQSSWLEAKSSSEVPALFSKNCTPGASGGIHVGRAMYNAVNKHISLNEPFSGDSKRLNIIVLAEDPNLGNHLGVKIDNRNKVMSGLFNYRRPWKFGKEPEDNRPKEVRVHFVWIGEEVTPSVNADFIKEFKE</sequence>
<reference evidence="1" key="1">
    <citation type="submission" date="2021-02" db="EMBL/GenBank/DDBJ databases">
        <authorList>
            <consortium name="DOE Joint Genome Institute"/>
            <person name="Ahrendt S."/>
            <person name="Looney B.P."/>
            <person name="Miyauchi S."/>
            <person name="Morin E."/>
            <person name="Drula E."/>
            <person name="Courty P.E."/>
            <person name="Chicoki N."/>
            <person name="Fauchery L."/>
            <person name="Kohler A."/>
            <person name="Kuo A."/>
            <person name="Labutti K."/>
            <person name="Pangilinan J."/>
            <person name="Lipzen A."/>
            <person name="Riley R."/>
            <person name="Andreopoulos W."/>
            <person name="He G."/>
            <person name="Johnson J."/>
            <person name="Barry K.W."/>
            <person name="Grigoriev I.V."/>
            <person name="Nagy L."/>
            <person name="Hibbett D."/>
            <person name="Henrissat B."/>
            <person name="Matheny P.B."/>
            <person name="Labbe J."/>
            <person name="Martin F."/>
        </authorList>
    </citation>
    <scope>NUCLEOTIDE SEQUENCE</scope>
    <source>
        <strain evidence="1">FP105234-sp</strain>
    </source>
</reference>
<evidence type="ECO:0000313" key="1">
    <source>
        <dbReference type="EMBL" id="KAI0053743.1"/>
    </source>
</evidence>
<name>A0ACB8SB98_9AGAM</name>
<keyword evidence="2" id="KW-1185">Reference proteome</keyword>
<dbReference type="EMBL" id="MU275839">
    <property type="protein sequence ID" value="KAI0053743.1"/>
    <property type="molecule type" value="Genomic_DNA"/>
</dbReference>
<protein>
    <submittedName>
        <fullName evidence="1">Uncharacterized protein</fullName>
    </submittedName>
</protein>
<accession>A0ACB8SB98</accession>
<organism evidence="1 2">
    <name type="scientific">Auriscalpium vulgare</name>
    <dbReference type="NCBI Taxonomy" id="40419"/>
    <lineage>
        <taxon>Eukaryota</taxon>
        <taxon>Fungi</taxon>
        <taxon>Dikarya</taxon>
        <taxon>Basidiomycota</taxon>
        <taxon>Agaricomycotina</taxon>
        <taxon>Agaricomycetes</taxon>
        <taxon>Russulales</taxon>
        <taxon>Auriscalpiaceae</taxon>
        <taxon>Auriscalpium</taxon>
    </lineage>
</organism>
<proteinExistence type="predicted"/>
<comment type="caution">
    <text evidence="1">The sequence shown here is derived from an EMBL/GenBank/DDBJ whole genome shotgun (WGS) entry which is preliminary data.</text>
</comment>
<reference evidence="1" key="2">
    <citation type="journal article" date="2022" name="New Phytol.">
        <title>Evolutionary transition to the ectomycorrhizal habit in the genomes of a hyperdiverse lineage of mushroom-forming fungi.</title>
        <authorList>
            <person name="Looney B."/>
            <person name="Miyauchi S."/>
            <person name="Morin E."/>
            <person name="Drula E."/>
            <person name="Courty P.E."/>
            <person name="Kohler A."/>
            <person name="Kuo A."/>
            <person name="LaButti K."/>
            <person name="Pangilinan J."/>
            <person name="Lipzen A."/>
            <person name="Riley R."/>
            <person name="Andreopoulos W."/>
            <person name="He G."/>
            <person name="Johnson J."/>
            <person name="Nolan M."/>
            <person name="Tritt A."/>
            <person name="Barry K.W."/>
            <person name="Grigoriev I.V."/>
            <person name="Nagy L.G."/>
            <person name="Hibbett D."/>
            <person name="Henrissat B."/>
            <person name="Matheny P.B."/>
            <person name="Labbe J."/>
            <person name="Martin F.M."/>
        </authorList>
    </citation>
    <scope>NUCLEOTIDE SEQUENCE</scope>
    <source>
        <strain evidence="1">FP105234-sp</strain>
    </source>
</reference>
<gene>
    <name evidence="1" type="ORF">FA95DRAFT_482670</name>
</gene>
<dbReference type="Proteomes" id="UP000814033">
    <property type="component" value="Unassembled WGS sequence"/>
</dbReference>